<evidence type="ECO:0000259" key="8">
    <source>
        <dbReference type="Pfam" id="PF04545"/>
    </source>
</evidence>
<dbReference type="Pfam" id="PF04545">
    <property type="entry name" value="Sigma70_r4"/>
    <property type="match status" value="1"/>
</dbReference>
<dbReference type="InterPro" id="IPR036388">
    <property type="entry name" value="WH-like_DNA-bd_sf"/>
</dbReference>
<evidence type="ECO:0000256" key="2">
    <source>
        <dbReference type="ARBA" id="ARBA00023082"/>
    </source>
</evidence>
<dbReference type="GO" id="GO:0003677">
    <property type="term" value="F:DNA binding"/>
    <property type="evidence" value="ECO:0007669"/>
    <property type="project" value="UniProtKB-KW"/>
</dbReference>
<proteinExistence type="predicted"/>
<evidence type="ECO:0000256" key="3">
    <source>
        <dbReference type="ARBA" id="ARBA00023125"/>
    </source>
</evidence>
<feature type="domain" description="RNA polymerase sigma-70 region 1.2" evidence="5">
    <location>
        <begin position="18"/>
        <end position="50"/>
    </location>
</feature>
<dbReference type="InterPro" id="IPR013324">
    <property type="entry name" value="RNA_pol_sigma_r3/r4-like"/>
</dbReference>
<dbReference type="EMBL" id="JABZGR010000010">
    <property type="protein sequence ID" value="MBF0970339.1"/>
    <property type="molecule type" value="Genomic_DNA"/>
</dbReference>
<dbReference type="PRINTS" id="PR00046">
    <property type="entry name" value="SIGMA70FCT"/>
</dbReference>
<dbReference type="CDD" id="cd06171">
    <property type="entry name" value="Sigma70_r4"/>
    <property type="match status" value="1"/>
</dbReference>
<dbReference type="SUPFAM" id="SSF88659">
    <property type="entry name" value="Sigma3 and sigma4 domains of RNA polymerase sigma factors"/>
    <property type="match status" value="2"/>
</dbReference>
<feature type="domain" description="RNA polymerase sigma-70 region 2" evidence="7">
    <location>
        <begin position="55"/>
        <end position="124"/>
    </location>
</feature>
<evidence type="ECO:0000313" key="10">
    <source>
        <dbReference type="Proteomes" id="UP000704068"/>
    </source>
</evidence>
<dbReference type="PANTHER" id="PTHR30603">
    <property type="entry name" value="RNA POLYMERASE SIGMA FACTOR RPO"/>
    <property type="match status" value="1"/>
</dbReference>
<dbReference type="Proteomes" id="UP000704068">
    <property type="component" value="Unassembled WGS sequence"/>
</dbReference>
<evidence type="ECO:0000259" key="7">
    <source>
        <dbReference type="Pfam" id="PF04542"/>
    </source>
</evidence>
<dbReference type="InterPro" id="IPR009042">
    <property type="entry name" value="RNA_pol_sigma70_r1_2"/>
</dbReference>
<protein>
    <submittedName>
        <fullName evidence="9">RNA polymerase sigma factor RpoD/SigA</fullName>
    </submittedName>
</protein>
<reference evidence="9" key="1">
    <citation type="submission" date="2020-04" db="EMBL/GenBank/DDBJ databases">
        <title>Deep metagenomics examines the oral microbiome during advanced dental caries in children, revealing novel taxa and co-occurrences with host molecules.</title>
        <authorList>
            <person name="Baker J.L."/>
            <person name="Morton J.T."/>
            <person name="Dinis M."/>
            <person name="Alvarez R."/>
            <person name="Tran N.C."/>
            <person name="Knight R."/>
            <person name="Edlund A."/>
        </authorList>
    </citation>
    <scope>NUCLEOTIDE SEQUENCE</scope>
    <source>
        <strain evidence="9">JCVI_34_bin.1</strain>
    </source>
</reference>
<dbReference type="InterPro" id="IPR014284">
    <property type="entry name" value="RNA_pol_sigma-70_dom"/>
</dbReference>
<dbReference type="Gene3D" id="1.10.601.10">
    <property type="entry name" value="RNA Polymerase Primary Sigma Factor"/>
    <property type="match status" value="1"/>
</dbReference>
<comment type="caution">
    <text evidence="9">The sequence shown here is derived from an EMBL/GenBank/DDBJ whole genome shotgun (WGS) entry which is preliminary data.</text>
</comment>
<dbReference type="InterPro" id="IPR007627">
    <property type="entry name" value="RNA_pol_sigma70_r2"/>
</dbReference>
<dbReference type="Pfam" id="PF04542">
    <property type="entry name" value="Sigma70_r2"/>
    <property type="match status" value="1"/>
</dbReference>
<dbReference type="RefSeq" id="WP_303763681.1">
    <property type="nucleotide sequence ID" value="NZ_JABZGR010000010.1"/>
</dbReference>
<dbReference type="InterPro" id="IPR013325">
    <property type="entry name" value="RNA_pol_sigma_r2"/>
</dbReference>
<accession>A0A929RZ48</accession>
<keyword evidence="1" id="KW-0805">Transcription regulation</keyword>
<evidence type="ECO:0000256" key="1">
    <source>
        <dbReference type="ARBA" id="ARBA00023015"/>
    </source>
</evidence>
<evidence type="ECO:0000256" key="4">
    <source>
        <dbReference type="ARBA" id="ARBA00023163"/>
    </source>
</evidence>
<feature type="domain" description="RNA polymerase sigma-70 region 4" evidence="8">
    <location>
        <begin position="224"/>
        <end position="274"/>
    </location>
</feature>
<dbReference type="InterPro" id="IPR050239">
    <property type="entry name" value="Sigma-70_RNA_pol_init_factors"/>
</dbReference>
<dbReference type="AlphaFoldDB" id="A0A929RZ48"/>
<dbReference type="PANTHER" id="PTHR30603:SF47">
    <property type="entry name" value="RNA POLYMERASE SIGMA FACTOR SIGD, CHLOROPLASTIC"/>
    <property type="match status" value="1"/>
</dbReference>
<dbReference type="NCBIfam" id="TIGR02937">
    <property type="entry name" value="sigma70-ECF"/>
    <property type="match status" value="1"/>
</dbReference>
<gene>
    <name evidence="9" type="ORF">HXK21_04790</name>
</gene>
<organism evidence="9 10">
    <name type="scientific">Alloprevotella tannerae</name>
    <dbReference type="NCBI Taxonomy" id="76122"/>
    <lineage>
        <taxon>Bacteria</taxon>
        <taxon>Pseudomonadati</taxon>
        <taxon>Bacteroidota</taxon>
        <taxon>Bacteroidia</taxon>
        <taxon>Bacteroidales</taxon>
        <taxon>Prevotellaceae</taxon>
        <taxon>Alloprevotella</taxon>
    </lineage>
</organism>
<dbReference type="Pfam" id="PF04539">
    <property type="entry name" value="Sigma70_r3"/>
    <property type="match status" value="1"/>
</dbReference>
<dbReference type="Pfam" id="PF00140">
    <property type="entry name" value="Sigma70_r1_2"/>
    <property type="match status" value="1"/>
</dbReference>
<name>A0A929RZ48_9BACT</name>
<dbReference type="InterPro" id="IPR007624">
    <property type="entry name" value="RNA_pol_sigma70_r3"/>
</dbReference>
<keyword evidence="2" id="KW-0731">Sigma factor</keyword>
<dbReference type="InterPro" id="IPR007630">
    <property type="entry name" value="RNA_pol_sigma70_r4"/>
</dbReference>
<keyword evidence="3" id="KW-0238">DNA-binding</keyword>
<dbReference type="SUPFAM" id="SSF88946">
    <property type="entry name" value="Sigma2 domain of RNA polymerase sigma factors"/>
    <property type="match status" value="1"/>
</dbReference>
<evidence type="ECO:0000313" key="9">
    <source>
        <dbReference type="EMBL" id="MBF0970339.1"/>
    </source>
</evidence>
<keyword evidence="4" id="KW-0804">Transcription</keyword>
<dbReference type="InterPro" id="IPR000943">
    <property type="entry name" value="RNA_pol_sigma70"/>
</dbReference>
<evidence type="ECO:0000259" key="5">
    <source>
        <dbReference type="Pfam" id="PF00140"/>
    </source>
</evidence>
<dbReference type="Gene3D" id="1.10.10.10">
    <property type="entry name" value="Winged helix-like DNA-binding domain superfamily/Winged helix DNA-binding domain"/>
    <property type="match status" value="2"/>
</dbReference>
<feature type="domain" description="RNA polymerase sigma-70 region 3" evidence="6">
    <location>
        <begin position="136"/>
        <end position="209"/>
    </location>
</feature>
<dbReference type="GO" id="GO:0016987">
    <property type="term" value="F:sigma factor activity"/>
    <property type="evidence" value="ECO:0007669"/>
    <property type="project" value="UniProtKB-KW"/>
</dbReference>
<dbReference type="GO" id="GO:0006352">
    <property type="term" value="P:DNA-templated transcription initiation"/>
    <property type="evidence" value="ECO:0007669"/>
    <property type="project" value="InterPro"/>
</dbReference>
<sequence>MRRQIKIRPAITNRNNESLERYLSEISREPRITVEEEVELGRRAKNGDEAAVERLVKANLRFVVSVAKQYQGQGISLIDLINEGNLGLIQAAHRFDDTRGFKFISYAVWWIRQSILLAITEKSRLIRLPQNQMSSIQKILRFYNQHMQDNERPPSIEEICEQMNVSKERVSLALQLQNKPVSIDAPLTDDEAQTLSERLRSDKSASADESLLKEAERWRVARMLDLLPPLERSVIEYYLGFKGQGISLEEIGNRIGLSRERVRQIKEKAIRILQRHLTNKTSE</sequence>
<evidence type="ECO:0000259" key="6">
    <source>
        <dbReference type="Pfam" id="PF04539"/>
    </source>
</evidence>